<protein>
    <recommendedName>
        <fullName evidence="1">B5 domain-containing protein</fullName>
    </recommendedName>
</protein>
<evidence type="ECO:0000313" key="2">
    <source>
        <dbReference type="EMBL" id="GAH51511.1"/>
    </source>
</evidence>
<sequence length="44" mass="5295">WKVSVPSFRSDVSREIDLIEEIIRFHGYNRLRTSLPFSGEQENW</sequence>
<dbReference type="SUPFAM" id="SSF46955">
    <property type="entry name" value="Putative DNA-binding domain"/>
    <property type="match status" value="1"/>
</dbReference>
<dbReference type="InterPro" id="IPR009061">
    <property type="entry name" value="DNA-bd_dom_put_sf"/>
</dbReference>
<reference evidence="2" key="1">
    <citation type="journal article" date="2014" name="Front. Microbiol.">
        <title>High frequency of phylogenetically diverse reductive dehalogenase-homologous genes in deep subseafloor sedimentary metagenomes.</title>
        <authorList>
            <person name="Kawai M."/>
            <person name="Futagami T."/>
            <person name="Toyoda A."/>
            <person name="Takaki Y."/>
            <person name="Nishi S."/>
            <person name="Hori S."/>
            <person name="Arai W."/>
            <person name="Tsubouchi T."/>
            <person name="Morono Y."/>
            <person name="Uchiyama I."/>
            <person name="Ito T."/>
            <person name="Fujiyama A."/>
            <person name="Inagaki F."/>
            <person name="Takami H."/>
        </authorList>
    </citation>
    <scope>NUCLEOTIDE SEQUENCE</scope>
    <source>
        <strain evidence="2">Expedition CK06-06</strain>
    </source>
</reference>
<proteinExistence type="predicted"/>
<gene>
    <name evidence="2" type="ORF">S03H2_29824</name>
</gene>
<dbReference type="GO" id="GO:0006432">
    <property type="term" value="P:phenylalanyl-tRNA aminoacylation"/>
    <property type="evidence" value="ECO:0007669"/>
    <property type="project" value="InterPro"/>
</dbReference>
<evidence type="ECO:0000259" key="1">
    <source>
        <dbReference type="PROSITE" id="PS51483"/>
    </source>
</evidence>
<dbReference type="GO" id="GO:0000287">
    <property type="term" value="F:magnesium ion binding"/>
    <property type="evidence" value="ECO:0007669"/>
    <property type="project" value="InterPro"/>
</dbReference>
<dbReference type="Gene3D" id="3.30.56.10">
    <property type="match status" value="1"/>
</dbReference>
<name>X1G0W4_9ZZZZ</name>
<feature type="non-terminal residue" evidence="2">
    <location>
        <position position="1"/>
    </location>
</feature>
<organism evidence="2">
    <name type="scientific">marine sediment metagenome</name>
    <dbReference type="NCBI Taxonomy" id="412755"/>
    <lineage>
        <taxon>unclassified sequences</taxon>
        <taxon>metagenomes</taxon>
        <taxon>ecological metagenomes</taxon>
    </lineage>
</organism>
<dbReference type="PROSITE" id="PS51483">
    <property type="entry name" value="B5"/>
    <property type="match status" value="1"/>
</dbReference>
<accession>X1G0W4</accession>
<dbReference type="EMBL" id="BARU01018019">
    <property type="protein sequence ID" value="GAH51511.1"/>
    <property type="molecule type" value="Genomic_DNA"/>
</dbReference>
<dbReference type="GO" id="GO:0005524">
    <property type="term" value="F:ATP binding"/>
    <property type="evidence" value="ECO:0007669"/>
    <property type="project" value="InterPro"/>
</dbReference>
<dbReference type="Pfam" id="PF03484">
    <property type="entry name" value="B5"/>
    <property type="match status" value="1"/>
</dbReference>
<feature type="domain" description="B5" evidence="1">
    <location>
        <begin position="1"/>
        <end position="33"/>
    </location>
</feature>
<comment type="caution">
    <text evidence="2">The sequence shown here is derived from an EMBL/GenBank/DDBJ whole genome shotgun (WGS) entry which is preliminary data.</text>
</comment>
<dbReference type="InterPro" id="IPR005147">
    <property type="entry name" value="tRNA_synthase_B5-dom"/>
</dbReference>
<dbReference type="GO" id="GO:0003723">
    <property type="term" value="F:RNA binding"/>
    <property type="evidence" value="ECO:0007669"/>
    <property type="project" value="InterPro"/>
</dbReference>
<dbReference type="AlphaFoldDB" id="X1G0W4"/>